<evidence type="ECO:0000256" key="4">
    <source>
        <dbReference type="ARBA" id="ARBA00022692"/>
    </source>
</evidence>
<evidence type="ECO:0000256" key="9">
    <source>
        <dbReference type="SAM" id="Phobius"/>
    </source>
</evidence>
<dbReference type="InterPro" id="IPR052157">
    <property type="entry name" value="BCAA_transport_permease"/>
</dbReference>
<keyword evidence="5" id="KW-0029">Amino-acid transport</keyword>
<evidence type="ECO:0000313" key="10">
    <source>
        <dbReference type="EMBL" id="SDY67958.1"/>
    </source>
</evidence>
<dbReference type="Pfam" id="PF02653">
    <property type="entry name" value="BPD_transp_2"/>
    <property type="match status" value="1"/>
</dbReference>
<dbReference type="GO" id="GO:0022857">
    <property type="term" value="F:transmembrane transporter activity"/>
    <property type="evidence" value="ECO:0007669"/>
    <property type="project" value="InterPro"/>
</dbReference>
<dbReference type="InterPro" id="IPR001851">
    <property type="entry name" value="ABC_transp_permease"/>
</dbReference>
<dbReference type="PANTHER" id="PTHR11795:SF442">
    <property type="entry name" value="ABC TRANSPORTER ATP-BINDING PROTEIN"/>
    <property type="match status" value="1"/>
</dbReference>
<evidence type="ECO:0000256" key="5">
    <source>
        <dbReference type="ARBA" id="ARBA00022970"/>
    </source>
</evidence>
<dbReference type="AlphaFoldDB" id="A0A1H3LVC8"/>
<feature type="transmembrane region" description="Helical" evidence="9">
    <location>
        <begin position="229"/>
        <end position="256"/>
    </location>
</feature>
<feature type="transmembrane region" description="Helical" evidence="9">
    <location>
        <begin position="65"/>
        <end position="89"/>
    </location>
</feature>
<dbReference type="STRING" id="137265.SAMN05421684_0975"/>
<dbReference type="RefSeq" id="WP_090787711.1">
    <property type="nucleotide sequence ID" value="NZ_BOND01000016.1"/>
</dbReference>
<evidence type="ECO:0000256" key="3">
    <source>
        <dbReference type="ARBA" id="ARBA00022475"/>
    </source>
</evidence>
<keyword evidence="7 9" id="KW-0472">Membrane</keyword>
<dbReference type="CDD" id="cd06582">
    <property type="entry name" value="TM_PBP1_LivH_like"/>
    <property type="match status" value="1"/>
</dbReference>
<feature type="transmembrane region" description="Helical" evidence="9">
    <location>
        <begin position="194"/>
        <end position="217"/>
    </location>
</feature>
<protein>
    <submittedName>
        <fullName evidence="10">Amino acid/amide ABC transporter membrane protein 1, HAAT family</fullName>
    </submittedName>
</protein>
<keyword evidence="6 9" id="KW-1133">Transmembrane helix</keyword>
<evidence type="ECO:0000313" key="11">
    <source>
        <dbReference type="Proteomes" id="UP000199632"/>
    </source>
</evidence>
<dbReference type="Proteomes" id="UP000199632">
    <property type="component" value="Unassembled WGS sequence"/>
</dbReference>
<reference evidence="11" key="1">
    <citation type="submission" date="2016-10" db="EMBL/GenBank/DDBJ databases">
        <authorList>
            <person name="Varghese N."/>
            <person name="Submissions S."/>
        </authorList>
    </citation>
    <scope>NUCLEOTIDE SEQUENCE [LARGE SCALE GENOMIC DNA]</scope>
    <source>
        <strain evidence="11">DSM 44718</strain>
    </source>
</reference>
<dbReference type="OrthoDB" id="9814461at2"/>
<gene>
    <name evidence="10" type="ORF">SAMN05421684_0975</name>
</gene>
<accession>A0A1H3LVC8</accession>
<proteinExistence type="inferred from homology"/>
<comment type="subcellular location">
    <subcellularLocation>
        <location evidence="1">Cell membrane</location>
        <topology evidence="1">Multi-pass membrane protein</topology>
    </subcellularLocation>
</comment>
<evidence type="ECO:0000256" key="8">
    <source>
        <dbReference type="ARBA" id="ARBA00037998"/>
    </source>
</evidence>
<keyword evidence="11" id="KW-1185">Reference proteome</keyword>
<feature type="transmembrane region" description="Helical" evidence="9">
    <location>
        <begin position="141"/>
        <end position="165"/>
    </location>
</feature>
<keyword evidence="2" id="KW-0813">Transport</keyword>
<keyword evidence="3" id="KW-1003">Cell membrane</keyword>
<organism evidence="10 11">
    <name type="scientific">Asanoa ishikariensis</name>
    <dbReference type="NCBI Taxonomy" id="137265"/>
    <lineage>
        <taxon>Bacteria</taxon>
        <taxon>Bacillati</taxon>
        <taxon>Actinomycetota</taxon>
        <taxon>Actinomycetes</taxon>
        <taxon>Micromonosporales</taxon>
        <taxon>Micromonosporaceae</taxon>
        <taxon>Asanoa</taxon>
    </lineage>
</organism>
<comment type="similarity">
    <text evidence="8">Belongs to the binding-protein-dependent transport system permease family. LivHM subfamily.</text>
</comment>
<evidence type="ECO:0000256" key="7">
    <source>
        <dbReference type="ARBA" id="ARBA00023136"/>
    </source>
</evidence>
<dbReference type="GO" id="GO:0006865">
    <property type="term" value="P:amino acid transport"/>
    <property type="evidence" value="ECO:0007669"/>
    <property type="project" value="UniProtKB-KW"/>
</dbReference>
<evidence type="ECO:0000256" key="6">
    <source>
        <dbReference type="ARBA" id="ARBA00022989"/>
    </source>
</evidence>
<sequence>MSTFILLTLTGLGLAALYFLVASGLSLVFGLADVLNFAHGLFLSVGAYATWWAAGHLPGAGPTGFGFVLAAAFGVVAGAAVAALVELVLIRPLYSRTIEQVLVTVGLSLAGVALLQATWGADPRPFPRPEWTRGVTGIGGANIPNASLLLVLAAAAVLTLLLLFLRFTRVGLVIRAGVENREMVTALGIDVRKAFTLVFAIGGAAAALAGALGGVYLGSVSPAQGGSLLIFAFIVVVIGGMGSVVGSAYAAVAVGLLQQFVNYYGTAGLGDICVVALLAIVLLVRPQGIAGRAVTA</sequence>
<dbReference type="EMBL" id="FNQB01000001">
    <property type="protein sequence ID" value="SDY67958.1"/>
    <property type="molecule type" value="Genomic_DNA"/>
</dbReference>
<name>A0A1H3LVC8_9ACTN</name>
<keyword evidence="4 9" id="KW-0812">Transmembrane</keyword>
<dbReference type="GO" id="GO:0005886">
    <property type="term" value="C:plasma membrane"/>
    <property type="evidence" value="ECO:0007669"/>
    <property type="project" value="UniProtKB-SubCell"/>
</dbReference>
<evidence type="ECO:0000256" key="2">
    <source>
        <dbReference type="ARBA" id="ARBA00022448"/>
    </source>
</evidence>
<evidence type="ECO:0000256" key="1">
    <source>
        <dbReference type="ARBA" id="ARBA00004651"/>
    </source>
</evidence>
<feature type="transmembrane region" description="Helical" evidence="9">
    <location>
        <begin position="263"/>
        <end position="284"/>
    </location>
</feature>
<dbReference type="PANTHER" id="PTHR11795">
    <property type="entry name" value="BRANCHED-CHAIN AMINO ACID TRANSPORT SYSTEM PERMEASE PROTEIN LIVH"/>
    <property type="match status" value="1"/>
</dbReference>
<feature type="transmembrane region" description="Helical" evidence="9">
    <location>
        <begin position="101"/>
        <end position="121"/>
    </location>
</feature>